<dbReference type="Gene3D" id="3.10.129.10">
    <property type="entry name" value="Hotdog Thioesterase"/>
    <property type="match status" value="1"/>
</dbReference>
<dbReference type="AlphaFoldDB" id="A0A2S5KJX9"/>
<dbReference type="InterPro" id="IPR029069">
    <property type="entry name" value="HotDog_dom_sf"/>
</dbReference>
<proteinExistence type="inferred from homology"/>
<dbReference type="InterPro" id="IPR003736">
    <property type="entry name" value="PAAI_dom"/>
</dbReference>
<dbReference type="GO" id="GO:0047617">
    <property type="term" value="F:fatty acyl-CoA hydrolase activity"/>
    <property type="evidence" value="ECO:0007669"/>
    <property type="project" value="InterPro"/>
</dbReference>
<evidence type="ECO:0000256" key="2">
    <source>
        <dbReference type="ARBA" id="ARBA00022801"/>
    </source>
</evidence>
<evidence type="ECO:0000313" key="5">
    <source>
        <dbReference type="EMBL" id="PPC74923.1"/>
    </source>
</evidence>
<evidence type="ECO:0000256" key="1">
    <source>
        <dbReference type="ARBA" id="ARBA00008324"/>
    </source>
</evidence>
<dbReference type="SUPFAM" id="SSF54637">
    <property type="entry name" value="Thioesterase/thiol ester dehydrase-isomerase"/>
    <property type="match status" value="1"/>
</dbReference>
<keyword evidence="3" id="KW-1133">Transmembrane helix</keyword>
<dbReference type="OrthoDB" id="9805304at2"/>
<dbReference type="Proteomes" id="UP000238196">
    <property type="component" value="Unassembled WGS sequence"/>
</dbReference>
<reference evidence="5 6" key="1">
    <citation type="submission" date="2018-02" db="EMBL/GenBank/DDBJ databases">
        <title>novel marine gammaproteobacteria from coastal saline agro ecosystem.</title>
        <authorList>
            <person name="Krishnan R."/>
            <person name="Ramesh Kumar N."/>
        </authorList>
    </citation>
    <scope>NUCLEOTIDE SEQUENCE [LARGE SCALE GENOMIC DNA]</scope>
    <source>
        <strain evidence="5 6">228</strain>
    </source>
</reference>
<dbReference type="CDD" id="cd03443">
    <property type="entry name" value="PaaI_thioesterase"/>
    <property type="match status" value="1"/>
</dbReference>
<comment type="similarity">
    <text evidence="1">Belongs to the thioesterase PaaI family.</text>
</comment>
<comment type="caution">
    <text evidence="5">The sequence shown here is derived from an EMBL/GenBank/DDBJ whole genome shotgun (WGS) entry which is preliminary data.</text>
</comment>
<sequence>MLHWASAEELNQYLLALFNHPYGDVIALKHHHATMKMRTDHRHIRPGNTVSGPTLMGLADVAFYAALLGAIGPVPLAVTTNLNINFMRKADAGSAIIADAKLFKLGKRLAVGEVLLRNEDQQELIAHVTTTYAIPPNR</sequence>
<evidence type="ECO:0000259" key="4">
    <source>
        <dbReference type="Pfam" id="PF03061"/>
    </source>
</evidence>
<dbReference type="EMBL" id="PRLP01000122">
    <property type="protein sequence ID" value="PPC74923.1"/>
    <property type="molecule type" value="Genomic_DNA"/>
</dbReference>
<accession>A0A2S5KJX9</accession>
<protein>
    <submittedName>
        <fullName evidence="5">Phenylacetic acid degradation protein</fullName>
    </submittedName>
</protein>
<dbReference type="NCBIfam" id="TIGR00369">
    <property type="entry name" value="unchar_dom_1"/>
    <property type="match status" value="1"/>
</dbReference>
<keyword evidence="3" id="KW-0472">Membrane</keyword>
<dbReference type="Pfam" id="PF03061">
    <property type="entry name" value="4HBT"/>
    <property type="match status" value="1"/>
</dbReference>
<keyword evidence="2" id="KW-0378">Hydrolase</keyword>
<feature type="transmembrane region" description="Helical" evidence="3">
    <location>
        <begin position="61"/>
        <end position="79"/>
    </location>
</feature>
<evidence type="ECO:0000313" key="6">
    <source>
        <dbReference type="Proteomes" id="UP000238196"/>
    </source>
</evidence>
<gene>
    <name evidence="5" type="ORF">C4K68_23365</name>
</gene>
<dbReference type="InterPro" id="IPR039298">
    <property type="entry name" value="ACOT13"/>
</dbReference>
<dbReference type="InterPro" id="IPR006683">
    <property type="entry name" value="Thioestr_dom"/>
</dbReference>
<evidence type="ECO:0000256" key="3">
    <source>
        <dbReference type="SAM" id="Phobius"/>
    </source>
</evidence>
<dbReference type="PANTHER" id="PTHR21660">
    <property type="entry name" value="THIOESTERASE SUPERFAMILY MEMBER-RELATED"/>
    <property type="match status" value="1"/>
</dbReference>
<organism evidence="5 6">
    <name type="scientific">Proteobacteria bacterium 228</name>
    <dbReference type="NCBI Taxonomy" id="2083153"/>
    <lineage>
        <taxon>Bacteria</taxon>
        <taxon>Pseudomonadati</taxon>
        <taxon>Pseudomonadota</taxon>
    </lineage>
</organism>
<name>A0A2S5KJX9_9PROT</name>
<feature type="domain" description="Thioesterase" evidence="4">
    <location>
        <begin position="48"/>
        <end position="124"/>
    </location>
</feature>
<dbReference type="PANTHER" id="PTHR21660:SF1">
    <property type="entry name" value="ACYL-COENZYME A THIOESTERASE 13"/>
    <property type="match status" value="1"/>
</dbReference>
<keyword evidence="3" id="KW-0812">Transmembrane</keyword>